<accession>V4PZS9</accession>
<dbReference type="STRING" id="1121022.GCA_000376105_00147"/>
<comment type="caution">
    <text evidence="1">The sequence shown here is derived from an EMBL/GenBank/DDBJ whole genome shotgun (WGS) entry which is preliminary data.</text>
</comment>
<dbReference type="PATRIC" id="fig|1121022.4.peg.833"/>
<dbReference type="Gene3D" id="1.20.1480.40">
    <property type="entry name" value="Uncharacterised protein PF16133, DUF4844"/>
    <property type="match status" value="1"/>
</dbReference>
<sequence>MNDDALTLPADLDVRLMHLKAKTKFAPDDMYVGYLPEEHQPAAEKLINDLISKLQVELPKKPSKTYLKEQISDTYAWFDLSDTEDRERCILYLEQTLEAVGVPPSERAISKWLPPFDLTAMLAHPHLEN</sequence>
<organism evidence="1 2">
    <name type="scientific">Asticcacaulis benevestitus DSM 16100 = ATCC BAA-896</name>
    <dbReference type="NCBI Taxonomy" id="1121022"/>
    <lineage>
        <taxon>Bacteria</taxon>
        <taxon>Pseudomonadati</taxon>
        <taxon>Pseudomonadota</taxon>
        <taxon>Alphaproteobacteria</taxon>
        <taxon>Caulobacterales</taxon>
        <taxon>Caulobacteraceae</taxon>
        <taxon>Asticcacaulis</taxon>
    </lineage>
</organism>
<keyword evidence="2" id="KW-1185">Reference proteome</keyword>
<gene>
    <name evidence="1" type="ORF">ABENE_04205</name>
</gene>
<dbReference type="Proteomes" id="UP000017837">
    <property type="component" value="Unassembled WGS sequence"/>
</dbReference>
<proteinExistence type="predicted"/>
<dbReference type="InterPro" id="IPR038360">
    <property type="entry name" value="DUF4844_sf"/>
</dbReference>
<dbReference type="Pfam" id="PF16133">
    <property type="entry name" value="DUF4844"/>
    <property type="match status" value="1"/>
</dbReference>
<evidence type="ECO:0000313" key="2">
    <source>
        <dbReference type="Proteomes" id="UP000017837"/>
    </source>
</evidence>
<dbReference type="AlphaFoldDB" id="V4PZS9"/>
<evidence type="ECO:0000313" key="1">
    <source>
        <dbReference type="EMBL" id="ESQ93896.1"/>
    </source>
</evidence>
<name>V4PZS9_9CAUL</name>
<dbReference type="InterPro" id="IPR032301">
    <property type="entry name" value="DUF4844"/>
</dbReference>
<reference evidence="1 2" key="1">
    <citation type="journal article" date="2014" name="Nature">
        <title>Sequential evolution of bacterial morphology by co-option of a developmental regulator.</title>
        <authorList>
            <person name="Jiang C."/>
            <person name="Brown P.J."/>
            <person name="Ducret A."/>
            <person name="Brun Y.V."/>
        </authorList>
    </citation>
    <scope>NUCLEOTIDE SEQUENCE [LARGE SCALE GENOMIC DNA]</scope>
    <source>
        <strain evidence="1 2">DSM 16100</strain>
    </source>
</reference>
<protein>
    <submittedName>
        <fullName evidence="1">Uncharacterized protein</fullName>
    </submittedName>
</protein>
<dbReference type="EMBL" id="AWGB01000006">
    <property type="protein sequence ID" value="ESQ93896.1"/>
    <property type="molecule type" value="Genomic_DNA"/>
</dbReference>
<dbReference type="RefSeq" id="WP_018079833.1">
    <property type="nucleotide sequence ID" value="NZ_AQWM01000001.1"/>
</dbReference>